<dbReference type="Proteomes" id="UP000239203">
    <property type="component" value="Unassembled WGS sequence"/>
</dbReference>
<comment type="caution">
    <text evidence="1">The sequence shown here is derived from an EMBL/GenBank/DDBJ whole genome shotgun (WGS) entry which is preliminary data.</text>
</comment>
<name>A0A2S6GMT0_9PSEU</name>
<dbReference type="InterPro" id="IPR053545">
    <property type="entry name" value="Enoyl-CoA_hydratase-like"/>
</dbReference>
<dbReference type="AlphaFoldDB" id="A0A2S6GMT0"/>
<evidence type="ECO:0000313" key="1">
    <source>
        <dbReference type="EMBL" id="PPK66535.1"/>
    </source>
</evidence>
<dbReference type="SUPFAM" id="SSF52096">
    <property type="entry name" value="ClpP/crotonase"/>
    <property type="match status" value="1"/>
</dbReference>
<dbReference type="Gene3D" id="3.90.226.10">
    <property type="entry name" value="2-enoyl-CoA Hydratase, Chain A, domain 1"/>
    <property type="match status" value="1"/>
</dbReference>
<dbReference type="NCBIfam" id="NF042431">
    <property type="entry name" value="EnCoAhydt_DpgB"/>
    <property type="match status" value="1"/>
</dbReference>
<evidence type="ECO:0000313" key="2">
    <source>
        <dbReference type="Proteomes" id="UP000239203"/>
    </source>
</evidence>
<dbReference type="InterPro" id="IPR029045">
    <property type="entry name" value="ClpP/crotonase-like_dom_sf"/>
</dbReference>
<reference evidence="1 2" key="1">
    <citation type="submission" date="2018-02" db="EMBL/GenBank/DDBJ databases">
        <title>Genomic Encyclopedia of Archaeal and Bacterial Type Strains, Phase II (KMG-II): from individual species to whole genera.</title>
        <authorList>
            <person name="Goeker M."/>
        </authorList>
    </citation>
    <scope>NUCLEOTIDE SEQUENCE [LARGE SCALE GENOMIC DNA]</scope>
    <source>
        <strain evidence="1 2">YU 961-1</strain>
    </source>
</reference>
<dbReference type="EMBL" id="PTIX01000010">
    <property type="protein sequence ID" value="PPK66535.1"/>
    <property type="molecule type" value="Genomic_DNA"/>
</dbReference>
<organism evidence="1 2">
    <name type="scientific">Actinokineospora auranticolor</name>
    <dbReference type="NCBI Taxonomy" id="155976"/>
    <lineage>
        <taxon>Bacteria</taxon>
        <taxon>Bacillati</taxon>
        <taxon>Actinomycetota</taxon>
        <taxon>Actinomycetes</taxon>
        <taxon>Pseudonocardiales</taxon>
        <taxon>Pseudonocardiaceae</taxon>
        <taxon>Actinokineospora</taxon>
    </lineage>
</organism>
<gene>
    <name evidence="1" type="ORF">CLV40_110239</name>
</gene>
<dbReference type="PANTHER" id="PTHR43459">
    <property type="entry name" value="ENOYL-COA HYDRATASE"/>
    <property type="match status" value="1"/>
</dbReference>
<dbReference type="OrthoDB" id="6006525at2"/>
<proteinExistence type="predicted"/>
<dbReference type="PANTHER" id="PTHR43459:SF1">
    <property type="entry name" value="EG:BACN32G11.4 PROTEIN"/>
    <property type="match status" value="1"/>
</dbReference>
<accession>A0A2S6GMT0</accession>
<dbReference type="RefSeq" id="WP_104480492.1">
    <property type="nucleotide sequence ID" value="NZ_CP154825.1"/>
</dbReference>
<keyword evidence="2" id="KW-1185">Reference proteome</keyword>
<dbReference type="GO" id="GO:0016853">
    <property type="term" value="F:isomerase activity"/>
    <property type="evidence" value="ECO:0007669"/>
    <property type="project" value="UniProtKB-KW"/>
</dbReference>
<sequence length="219" mass="23136">MSTDTTTTPHLTIDGTRPPSRDLVADLHAFADRVEDTQAAVAVLHLTGGATTEQAPLDIALVNKWERALRRLERLSATTVATVHDECGGVALEALLTTDYRIGTPDVTLRLPSGSGPSAAWPGMALYRLANQVGVARVRRAVLFDVPVTASTAVELGLLDQLAPSLDAATHLANTFTPTPASDVAVRRQLLLEATTTTFEDALGRHLAACDRVLRGGAA</sequence>
<protein>
    <submittedName>
        <fullName evidence="1">Isomerase DpgB</fullName>
    </submittedName>
</protein>
<dbReference type="CDD" id="cd06558">
    <property type="entry name" value="crotonase-like"/>
    <property type="match status" value="1"/>
</dbReference>
<keyword evidence="1" id="KW-0413">Isomerase</keyword>